<proteinExistence type="predicted"/>
<keyword evidence="1" id="KW-0472">Membrane</keyword>
<comment type="caution">
    <text evidence="2">The sequence shown here is derived from an EMBL/GenBank/DDBJ whole genome shotgun (WGS) entry which is preliminary data.</text>
</comment>
<reference evidence="2 3" key="1">
    <citation type="submission" date="2013-01" db="EMBL/GenBank/DDBJ databases">
        <authorList>
            <person name="Harkins D.M."/>
            <person name="Durkin A.S."/>
            <person name="Brinkac L.M."/>
            <person name="Haft D.H."/>
            <person name="Selengut J.D."/>
            <person name="Sanka R."/>
            <person name="DePew J."/>
            <person name="Purushe J."/>
            <person name="Galloway R.L."/>
            <person name="Vinetz J.M."/>
            <person name="Sutton G.G."/>
            <person name="Nierman W.C."/>
            <person name="Fouts D.E."/>
        </authorList>
    </citation>
    <scope>NUCLEOTIDE SEQUENCE [LARGE SCALE GENOMIC DNA]</scope>
    <source>
        <strain evidence="2 3">79601</strain>
    </source>
</reference>
<evidence type="ECO:0000256" key="1">
    <source>
        <dbReference type="SAM" id="Phobius"/>
    </source>
</evidence>
<dbReference type="RefSeq" id="WP_020773271.1">
    <property type="nucleotide sequence ID" value="NZ_ANIK01000035.1"/>
</dbReference>
<accession>M6CU36</accession>
<dbReference type="EMBL" id="ANIK01000035">
    <property type="protein sequence ID" value="EMJ95432.1"/>
    <property type="molecule type" value="Genomic_DNA"/>
</dbReference>
<dbReference type="Proteomes" id="UP000011988">
    <property type="component" value="Unassembled WGS sequence"/>
</dbReference>
<dbReference type="OrthoDB" id="345273at2"/>
<dbReference type="PATRIC" id="fig|1218565.3.peg.1910"/>
<sequence>MNKHISNLKIYFFSHKSFVISLVFILLLLVTFIKVNNIQIRLSDTDSVTSENIAPVDYSIDRSRFLCYAKKTPVDVQKTCDGAFPKNKEKVK</sequence>
<evidence type="ECO:0000313" key="2">
    <source>
        <dbReference type="EMBL" id="EMJ95432.1"/>
    </source>
</evidence>
<dbReference type="AlphaFoldDB" id="M6CU36"/>
<evidence type="ECO:0000313" key="3">
    <source>
        <dbReference type="Proteomes" id="UP000011988"/>
    </source>
</evidence>
<name>M6CU36_9LEPT</name>
<organism evidence="2 3">
    <name type="scientific">Leptospira alstonii serovar Sichuan str. 79601</name>
    <dbReference type="NCBI Taxonomy" id="1218565"/>
    <lineage>
        <taxon>Bacteria</taxon>
        <taxon>Pseudomonadati</taxon>
        <taxon>Spirochaetota</taxon>
        <taxon>Spirochaetia</taxon>
        <taxon>Leptospirales</taxon>
        <taxon>Leptospiraceae</taxon>
        <taxon>Leptospira</taxon>
    </lineage>
</organism>
<feature type="transmembrane region" description="Helical" evidence="1">
    <location>
        <begin position="12"/>
        <end position="33"/>
    </location>
</feature>
<keyword evidence="1" id="KW-1133">Transmembrane helix</keyword>
<gene>
    <name evidence="2" type="ORF">LEP1GSC194_3562</name>
</gene>
<protein>
    <submittedName>
        <fullName evidence="2">Uncharacterized protein</fullName>
    </submittedName>
</protein>
<keyword evidence="1" id="KW-0812">Transmembrane</keyword>